<organism evidence="1 2">
    <name type="scientific">Allohahella marinimesophila</name>
    <dbReference type="NCBI Taxonomy" id="1054972"/>
    <lineage>
        <taxon>Bacteria</taxon>
        <taxon>Pseudomonadati</taxon>
        <taxon>Pseudomonadota</taxon>
        <taxon>Gammaproteobacteria</taxon>
        <taxon>Oceanospirillales</taxon>
        <taxon>Hahellaceae</taxon>
        <taxon>Allohahella</taxon>
    </lineage>
</organism>
<reference evidence="2" key="1">
    <citation type="journal article" date="2019" name="Int. J. Syst. Evol. Microbiol.">
        <title>The Global Catalogue of Microorganisms (GCM) 10K type strain sequencing project: providing services to taxonomists for standard genome sequencing and annotation.</title>
        <authorList>
            <consortium name="The Broad Institute Genomics Platform"/>
            <consortium name="The Broad Institute Genome Sequencing Center for Infectious Disease"/>
            <person name="Wu L."/>
            <person name="Ma J."/>
        </authorList>
    </citation>
    <scope>NUCLEOTIDE SEQUENCE [LARGE SCALE GENOMIC DNA]</scope>
    <source>
        <strain evidence="2">JCM 17555</strain>
    </source>
</reference>
<gene>
    <name evidence="1" type="ORF">GCM10022278_40610</name>
</gene>
<accession>A0ABP7QCX1</accession>
<dbReference type="RefSeq" id="WP_344809891.1">
    <property type="nucleotide sequence ID" value="NZ_BAABBO010000032.1"/>
</dbReference>
<comment type="caution">
    <text evidence="1">The sequence shown here is derived from an EMBL/GenBank/DDBJ whole genome shotgun (WGS) entry which is preliminary data.</text>
</comment>
<name>A0ABP7QCX1_9GAMM</name>
<evidence type="ECO:0000313" key="2">
    <source>
        <dbReference type="Proteomes" id="UP001501337"/>
    </source>
</evidence>
<keyword evidence="2" id="KW-1185">Reference proteome</keyword>
<protein>
    <submittedName>
        <fullName evidence="1">Uncharacterized protein</fullName>
    </submittedName>
</protein>
<sequence length="144" mass="15568">MIDLSVYAEVETLPREQSERIGVMLGFGRLGDVELALRIHEGLSLGVARKVADALGAEILPEAELERAVKEGGLLSSYESSRVYQVCCVLDAAALHCRGDAQMMSRYLRVPNHDLDNRSLLELALVSSAGARAAVTRIESSVSI</sequence>
<proteinExistence type="predicted"/>
<evidence type="ECO:0000313" key="1">
    <source>
        <dbReference type="EMBL" id="GAA3980286.1"/>
    </source>
</evidence>
<dbReference type="Proteomes" id="UP001501337">
    <property type="component" value="Unassembled WGS sequence"/>
</dbReference>
<dbReference type="EMBL" id="BAABBO010000032">
    <property type="protein sequence ID" value="GAA3980286.1"/>
    <property type="molecule type" value="Genomic_DNA"/>
</dbReference>